<dbReference type="Pfam" id="PF02518">
    <property type="entry name" value="HATPase_c"/>
    <property type="match status" value="1"/>
</dbReference>
<feature type="transmembrane region" description="Helical" evidence="14">
    <location>
        <begin position="47"/>
        <end position="69"/>
    </location>
</feature>
<dbReference type="InterPro" id="IPR036097">
    <property type="entry name" value="HisK_dim/P_sf"/>
</dbReference>
<protein>
    <recommendedName>
        <fullName evidence="3">histidine kinase</fullName>
        <ecNumber evidence="3">2.7.13.3</ecNumber>
    </recommendedName>
</protein>
<evidence type="ECO:0000256" key="8">
    <source>
        <dbReference type="ARBA" id="ARBA00022741"/>
    </source>
</evidence>
<dbReference type="EMBL" id="MZGX01000015">
    <property type="protein sequence ID" value="OPX43684.1"/>
    <property type="molecule type" value="Genomic_DNA"/>
</dbReference>
<dbReference type="InterPro" id="IPR003661">
    <property type="entry name" value="HisK_dim/P_dom"/>
</dbReference>
<name>A0A1V4SIP3_RUMHU</name>
<dbReference type="AlphaFoldDB" id="A0A1V4SIP3"/>
<keyword evidence="8" id="KW-0547">Nucleotide-binding</keyword>
<keyword evidence="4" id="KW-1003">Cell membrane</keyword>
<evidence type="ECO:0000256" key="5">
    <source>
        <dbReference type="ARBA" id="ARBA00022553"/>
    </source>
</evidence>
<evidence type="ECO:0000256" key="4">
    <source>
        <dbReference type="ARBA" id="ARBA00022475"/>
    </source>
</evidence>
<evidence type="ECO:0000256" key="1">
    <source>
        <dbReference type="ARBA" id="ARBA00000085"/>
    </source>
</evidence>
<dbReference type="PANTHER" id="PTHR45528:SF1">
    <property type="entry name" value="SENSOR HISTIDINE KINASE CPXA"/>
    <property type="match status" value="1"/>
</dbReference>
<dbReference type="Gene3D" id="3.30.565.10">
    <property type="entry name" value="Histidine kinase-like ATPase, C-terminal domain"/>
    <property type="match status" value="1"/>
</dbReference>
<keyword evidence="6 16" id="KW-0808">Transferase</keyword>
<dbReference type="RefSeq" id="WP_080064833.1">
    <property type="nucleotide sequence ID" value="NZ_MZGX01000015.1"/>
</dbReference>
<dbReference type="InterPro" id="IPR005467">
    <property type="entry name" value="His_kinase_dom"/>
</dbReference>
<dbReference type="InterPro" id="IPR003594">
    <property type="entry name" value="HATPase_dom"/>
</dbReference>
<comment type="caution">
    <text evidence="16">The sequence shown here is derived from an EMBL/GenBank/DDBJ whole genome shotgun (WGS) entry which is preliminary data.</text>
</comment>
<reference evidence="16 17" key="1">
    <citation type="submission" date="2017-03" db="EMBL/GenBank/DDBJ databases">
        <title>Genome sequence of Clostridium hungatei DSM 14427.</title>
        <authorList>
            <person name="Poehlein A."/>
            <person name="Daniel R."/>
        </authorList>
    </citation>
    <scope>NUCLEOTIDE SEQUENCE [LARGE SCALE GENOMIC DNA]</scope>
    <source>
        <strain evidence="16 17">DSM 14427</strain>
    </source>
</reference>
<dbReference type="CDD" id="cd00082">
    <property type="entry name" value="HisKA"/>
    <property type="match status" value="1"/>
</dbReference>
<dbReference type="SUPFAM" id="SSF55874">
    <property type="entry name" value="ATPase domain of HSP90 chaperone/DNA topoisomerase II/histidine kinase"/>
    <property type="match status" value="1"/>
</dbReference>
<dbReference type="Gene3D" id="1.10.287.130">
    <property type="match status" value="1"/>
</dbReference>
<feature type="transmembrane region" description="Helical" evidence="14">
    <location>
        <begin position="76"/>
        <end position="94"/>
    </location>
</feature>
<proteinExistence type="predicted"/>
<gene>
    <name evidence="16" type="primary">yycG_1</name>
    <name evidence="16" type="ORF">CLHUN_24040</name>
</gene>
<organism evidence="16 17">
    <name type="scientific">Ruminiclostridium hungatei</name>
    <name type="common">Clostridium hungatei</name>
    <dbReference type="NCBI Taxonomy" id="48256"/>
    <lineage>
        <taxon>Bacteria</taxon>
        <taxon>Bacillati</taxon>
        <taxon>Bacillota</taxon>
        <taxon>Clostridia</taxon>
        <taxon>Eubacteriales</taxon>
        <taxon>Oscillospiraceae</taxon>
        <taxon>Ruminiclostridium</taxon>
    </lineage>
</organism>
<evidence type="ECO:0000256" key="9">
    <source>
        <dbReference type="ARBA" id="ARBA00022777"/>
    </source>
</evidence>
<dbReference type="InterPro" id="IPR050398">
    <property type="entry name" value="HssS/ArlS-like"/>
</dbReference>
<evidence type="ECO:0000256" key="3">
    <source>
        <dbReference type="ARBA" id="ARBA00012438"/>
    </source>
</evidence>
<evidence type="ECO:0000313" key="16">
    <source>
        <dbReference type="EMBL" id="OPX43684.1"/>
    </source>
</evidence>
<comment type="catalytic activity">
    <reaction evidence="1">
        <text>ATP + protein L-histidine = ADP + protein N-phospho-L-histidine.</text>
        <dbReference type="EC" id="2.7.13.3"/>
    </reaction>
</comment>
<feature type="transmembrane region" description="Helical" evidence="14">
    <location>
        <begin position="12"/>
        <end position="35"/>
    </location>
</feature>
<evidence type="ECO:0000256" key="6">
    <source>
        <dbReference type="ARBA" id="ARBA00022679"/>
    </source>
</evidence>
<dbReference type="PANTHER" id="PTHR45528">
    <property type="entry name" value="SENSOR HISTIDINE KINASE CPXA"/>
    <property type="match status" value="1"/>
</dbReference>
<keyword evidence="13 14" id="KW-0472">Membrane</keyword>
<keyword evidence="17" id="KW-1185">Reference proteome</keyword>
<evidence type="ECO:0000256" key="14">
    <source>
        <dbReference type="SAM" id="Phobius"/>
    </source>
</evidence>
<dbReference type="SUPFAM" id="SSF47384">
    <property type="entry name" value="Homodimeric domain of signal transducing histidine kinase"/>
    <property type="match status" value="1"/>
</dbReference>
<comment type="subcellular location">
    <subcellularLocation>
        <location evidence="2">Cell membrane</location>
        <topology evidence="2">Multi-pass membrane protein</topology>
    </subcellularLocation>
</comment>
<keyword evidence="9 16" id="KW-0418">Kinase</keyword>
<feature type="domain" description="Histidine kinase" evidence="15">
    <location>
        <begin position="159"/>
        <end position="375"/>
    </location>
</feature>
<evidence type="ECO:0000256" key="13">
    <source>
        <dbReference type="ARBA" id="ARBA00023136"/>
    </source>
</evidence>
<evidence type="ECO:0000256" key="7">
    <source>
        <dbReference type="ARBA" id="ARBA00022692"/>
    </source>
</evidence>
<keyword evidence="12" id="KW-0902">Two-component regulatory system</keyword>
<evidence type="ECO:0000259" key="15">
    <source>
        <dbReference type="PROSITE" id="PS50109"/>
    </source>
</evidence>
<dbReference type="STRING" id="48256.CLHUN_24040"/>
<dbReference type="SMART" id="SM00388">
    <property type="entry name" value="HisKA"/>
    <property type="match status" value="1"/>
</dbReference>
<keyword evidence="10" id="KW-0067">ATP-binding</keyword>
<accession>A0A1V4SIP3</accession>
<keyword evidence="5" id="KW-0597">Phosphoprotein</keyword>
<evidence type="ECO:0000256" key="12">
    <source>
        <dbReference type="ARBA" id="ARBA00023012"/>
    </source>
</evidence>
<dbReference type="InterPro" id="IPR036890">
    <property type="entry name" value="HATPase_C_sf"/>
</dbReference>
<keyword evidence="7 14" id="KW-0812">Transmembrane</keyword>
<dbReference type="Pfam" id="PF00512">
    <property type="entry name" value="HisKA"/>
    <property type="match status" value="1"/>
</dbReference>
<dbReference type="GO" id="GO:0005524">
    <property type="term" value="F:ATP binding"/>
    <property type="evidence" value="ECO:0007669"/>
    <property type="project" value="UniProtKB-KW"/>
</dbReference>
<evidence type="ECO:0000256" key="2">
    <source>
        <dbReference type="ARBA" id="ARBA00004651"/>
    </source>
</evidence>
<dbReference type="Proteomes" id="UP000191554">
    <property type="component" value="Unassembled WGS sequence"/>
</dbReference>
<dbReference type="InterPro" id="IPR004358">
    <property type="entry name" value="Sig_transdc_His_kin-like_C"/>
</dbReference>
<dbReference type="PRINTS" id="PR00344">
    <property type="entry name" value="BCTRLSENSOR"/>
</dbReference>
<dbReference type="PROSITE" id="PS50109">
    <property type="entry name" value="HIS_KIN"/>
    <property type="match status" value="1"/>
</dbReference>
<dbReference type="GO" id="GO:0005886">
    <property type="term" value="C:plasma membrane"/>
    <property type="evidence" value="ECO:0007669"/>
    <property type="project" value="UniProtKB-SubCell"/>
</dbReference>
<dbReference type="FunFam" id="3.30.565.10:FF:000013">
    <property type="entry name" value="Two-component sensor histidine kinase"/>
    <property type="match status" value="1"/>
</dbReference>
<evidence type="ECO:0000256" key="11">
    <source>
        <dbReference type="ARBA" id="ARBA00022989"/>
    </source>
</evidence>
<evidence type="ECO:0000313" key="17">
    <source>
        <dbReference type="Proteomes" id="UP000191554"/>
    </source>
</evidence>
<dbReference type="EC" id="2.7.13.3" evidence="3"/>
<evidence type="ECO:0000256" key="10">
    <source>
        <dbReference type="ARBA" id="ARBA00022840"/>
    </source>
</evidence>
<keyword evidence="11 14" id="KW-1133">Transmembrane helix</keyword>
<dbReference type="SMART" id="SM00387">
    <property type="entry name" value="HATPase_c"/>
    <property type="match status" value="1"/>
</dbReference>
<sequence length="376" mass="42736">MKNDFRRVKTKILLQILLTGLITVVVGLFILHFLIDDALQEPFAEGFVALLQRVFHIGYWSAADIYAMIFRNNKGLLLGIGFVFLLLIFIYVAMSRYTRYFKKISDGIDQLLNETEEPVAFPRELEFMETKLNTVKSTLEKRRVAALESERRKNDLVVYLAHDIKTPLTSVIGYLSLLHEAPDMPVEQRIRYTGITLEKAYRLEQLINEFFEITRFNLQTITLVKEDVNLTLMLEQMADEFYPALSPQNKEAVVETDGNIMIFADSDKLGRVFNNILKNAAAYSCENSTINITAAARGENVIVRFRNRGKMIPPDKLESIFEKFYRLDSSRSSNTGGAGLGLAIAKEIVVLHGGDISAESNEAFTQFTVRIPINKI</sequence>
<dbReference type="OrthoDB" id="9792991at2"/>
<dbReference type="GO" id="GO:0000155">
    <property type="term" value="F:phosphorelay sensor kinase activity"/>
    <property type="evidence" value="ECO:0007669"/>
    <property type="project" value="InterPro"/>
</dbReference>